<dbReference type="GeneID" id="25915398"/>
<feature type="non-terminal residue" evidence="2">
    <location>
        <position position="1"/>
    </location>
</feature>
<protein>
    <submittedName>
        <fullName evidence="2">Uncharacterized protein</fullName>
    </submittedName>
</protein>
<keyword evidence="3" id="KW-1185">Reference proteome</keyword>
<keyword evidence="1" id="KW-0812">Transmembrane</keyword>
<sequence length="53" mass="6007">AKKADKKLVASNKAFLDQHRLALLAVWAVFILFNYVFGFSNIRISDIVSTLPR</sequence>
<dbReference type="Proteomes" id="UP000054560">
    <property type="component" value="Unassembled WGS sequence"/>
</dbReference>
<reference evidence="2 3" key="1">
    <citation type="submission" date="2011-02" db="EMBL/GenBank/DDBJ databases">
        <title>The Genome Sequence of Sphaeroforma arctica JP610.</title>
        <authorList>
            <consortium name="The Broad Institute Genome Sequencing Platform"/>
            <person name="Russ C."/>
            <person name="Cuomo C."/>
            <person name="Young S.K."/>
            <person name="Zeng Q."/>
            <person name="Gargeya S."/>
            <person name="Alvarado L."/>
            <person name="Berlin A."/>
            <person name="Chapman S.B."/>
            <person name="Chen Z."/>
            <person name="Freedman E."/>
            <person name="Gellesch M."/>
            <person name="Goldberg J."/>
            <person name="Griggs A."/>
            <person name="Gujja S."/>
            <person name="Heilman E."/>
            <person name="Heiman D."/>
            <person name="Howarth C."/>
            <person name="Mehta T."/>
            <person name="Neiman D."/>
            <person name="Pearson M."/>
            <person name="Roberts A."/>
            <person name="Saif S."/>
            <person name="Shea T."/>
            <person name="Shenoy N."/>
            <person name="Sisk P."/>
            <person name="Stolte C."/>
            <person name="Sykes S."/>
            <person name="White J."/>
            <person name="Yandava C."/>
            <person name="Burger G."/>
            <person name="Gray M.W."/>
            <person name="Holland P.W.H."/>
            <person name="King N."/>
            <person name="Lang F.B.F."/>
            <person name="Roger A.J."/>
            <person name="Ruiz-Trillo I."/>
            <person name="Haas B."/>
            <person name="Nusbaum C."/>
            <person name="Birren B."/>
        </authorList>
    </citation>
    <scope>NUCLEOTIDE SEQUENCE [LARGE SCALE GENOMIC DNA]</scope>
    <source>
        <strain evidence="2 3">JP610</strain>
    </source>
</reference>
<dbReference type="AlphaFoldDB" id="A0A0L0F8V3"/>
<keyword evidence="1" id="KW-0472">Membrane</keyword>
<keyword evidence="1" id="KW-1133">Transmembrane helix</keyword>
<dbReference type="EMBL" id="KQ246865">
    <property type="protein sequence ID" value="KNC72548.1"/>
    <property type="molecule type" value="Genomic_DNA"/>
</dbReference>
<evidence type="ECO:0000313" key="3">
    <source>
        <dbReference type="Proteomes" id="UP000054560"/>
    </source>
</evidence>
<gene>
    <name evidence="2" type="ORF">SARC_14894</name>
</gene>
<dbReference type="RefSeq" id="XP_014146450.1">
    <property type="nucleotide sequence ID" value="XM_014290975.1"/>
</dbReference>
<dbReference type="Pfam" id="PF05620">
    <property type="entry name" value="TMEM208_SND2"/>
    <property type="match status" value="1"/>
</dbReference>
<accession>A0A0L0F8V3</accession>
<dbReference type="InterPro" id="IPR008506">
    <property type="entry name" value="SND2/TMEM208"/>
</dbReference>
<evidence type="ECO:0000313" key="2">
    <source>
        <dbReference type="EMBL" id="KNC72548.1"/>
    </source>
</evidence>
<evidence type="ECO:0000256" key="1">
    <source>
        <dbReference type="SAM" id="Phobius"/>
    </source>
</evidence>
<feature type="transmembrane region" description="Helical" evidence="1">
    <location>
        <begin position="21"/>
        <end position="44"/>
    </location>
</feature>
<organism evidence="2 3">
    <name type="scientific">Sphaeroforma arctica JP610</name>
    <dbReference type="NCBI Taxonomy" id="667725"/>
    <lineage>
        <taxon>Eukaryota</taxon>
        <taxon>Ichthyosporea</taxon>
        <taxon>Ichthyophonida</taxon>
        <taxon>Sphaeroforma</taxon>
    </lineage>
</organism>
<name>A0A0L0F8V3_9EUKA</name>
<proteinExistence type="predicted"/>